<dbReference type="GeneID" id="108083808"/>
<evidence type="ECO:0000256" key="2">
    <source>
        <dbReference type="SAM" id="MobiDB-lite"/>
    </source>
</evidence>
<feature type="region of interest" description="Disordered" evidence="2">
    <location>
        <begin position="708"/>
        <end position="1214"/>
    </location>
</feature>
<feature type="compositionally biased region" description="Polar residues" evidence="2">
    <location>
        <begin position="1053"/>
        <end position="1070"/>
    </location>
</feature>
<organism evidence="3 4">
    <name type="scientific">Drosophila kikkawai</name>
    <name type="common">Fruit fly</name>
    <dbReference type="NCBI Taxonomy" id="30033"/>
    <lineage>
        <taxon>Eukaryota</taxon>
        <taxon>Metazoa</taxon>
        <taxon>Ecdysozoa</taxon>
        <taxon>Arthropoda</taxon>
        <taxon>Hexapoda</taxon>
        <taxon>Insecta</taxon>
        <taxon>Pterygota</taxon>
        <taxon>Neoptera</taxon>
        <taxon>Endopterygota</taxon>
        <taxon>Diptera</taxon>
        <taxon>Brachycera</taxon>
        <taxon>Muscomorpha</taxon>
        <taxon>Ephydroidea</taxon>
        <taxon>Drosophilidae</taxon>
        <taxon>Drosophila</taxon>
        <taxon>Sophophora</taxon>
    </lineage>
</organism>
<feature type="compositionally biased region" description="Basic and acidic residues" evidence="2">
    <location>
        <begin position="1187"/>
        <end position="1214"/>
    </location>
</feature>
<dbReference type="RefSeq" id="XP_070144238.1">
    <property type="nucleotide sequence ID" value="XM_070288137.1"/>
</dbReference>
<name>A0ABM4GNE9_DROKI</name>
<sequence length="1416" mass="151499">MAYSTQKEFFHIPFKNEIFDFECPETCIKLKTYLSTVDDRSWSANEDKKSRFVADLVACNIPVSGQSSDIGPIAGNTIPSDHENHFGSDLILGDSLIAAADKTISRLQDLMIKNHILENHYEDENLITDKNENPEIMRFMTQRFTAENSQALRIKIKQLADAQKINLQDESELNEIQKAVDDLNTAFKIREAENANLKCLLQKQSLRCELQSLKIDPEKSSDIEYLQKKINDMAKEILLLRQAENEILKKCSTMHFGGIPSFSGENDVTNIQRIVSERDALRKKCKVFEELDSMVNKLEHKASEAEHLSENLEDNLSQQSQYIKDMQKEMQDMQNYYENEVDQAKGNEEVLKCRCNQMKQELISIKCDAQNIICLQSEIDELHNELLKRDIALNAYDCQYEQLMNVICELKQRYGSRRSECVSINPYSVPERSAACPSDVGDDLAFYTGATLDHIMNELCKQADFFIDINQKKNSDDPSINSLEDCMRELGRLRQSLKEKDRQVENLIVENECLCDAVEKKASETLYSEKNCNMQLTCMRDLLKQKDQQLEDLIDENDCLCEAAENGKKKLDDLEYQVQKLDESTRYMEQGIIESIDLIQDIGNIAQENDRLKGEVGSLKDSEVQKLHNQVQELNDGNRYLEKGITESIGIIRDIGDVAQENERLKAQVSNFKDSEAQKLFNDLSKQLQDCREQSQYLQEKNKALGDALQSLGGNPNDIESKITHKSATGSSPSGQPGAGLDKTQGVPSKTGTEQNAPGVEMREALGVGSKPLVGAATKRADESEADSKGASGLTTKGITAEEPVSGPPATGGSAARGPVAGGPAAGGPAGKDPAPGGAAAGGTAAGGPASFGTGAGGPAATGAAPGSATVAEPAAGGPTTGGPAAIGQTAGGQAIGGAGARTPAAGEPVTGKPATRGLVTGEPAAGGPADGGPLAGGTSTAGAAAEKPATGGTATKVSASERPAEGGPTPKGPTAKGPTARGPATGGPVAGGPATKGPAGGDVGESTGQSAGGITEPAGGRDAGGTPSGPAPRAAEKTAATVSEGAARPTGTVKSSGPTVSGPGRTTGQEIKPVTVQDSQSSKGQAALTGAEQTDRTGAVKEATSNEKNIPETSQKGVEPANGLGSKSRPISRLKEGPAAGLTSGVAGKAVPSPSTFQGQKGKIRASTAGFGTEREYGKRPSSKVAKSEKKGFKSKGETGGEHENKGIRASSRCRDDGQFDDFVRHTVQSLSSGDIDGCGLERELRKILDMFVDECGFCFCKCNIPKSRFYAICHKLYHHGLHTLEFKELVYMHKRIYAAAENILPGCLFNMIVKEMTGVSCAPTLLASFNSCPSSVTTALKCCSCKNIMCCDSSEEKLMRKVMRLESDIENAKMCLQNLKTIPSKLSIPRCRLNVYDSSVRDLKMEPVMKLSFK</sequence>
<keyword evidence="1" id="KW-0175">Coiled coil</keyword>
<evidence type="ECO:0000256" key="1">
    <source>
        <dbReference type="SAM" id="Coils"/>
    </source>
</evidence>
<evidence type="ECO:0000313" key="3">
    <source>
        <dbReference type="Proteomes" id="UP001652661"/>
    </source>
</evidence>
<feature type="compositionally biased region" description="Gly residues" evidence="2">
    <location>
        <begin position="890"/>
        <end position="900"/>
    </location>
</feature>
<evidence type="ECO:0000313" key="4">
    <source>
        <dbReference type="RefSeq" id="XP_070144238.1"/>
    </source>
</evidence>
<feature type="coiled-coil region" evidence="1">
    <location>
        <begin position="288"/>
        <end position="361"/>
    </location>
</feature>
<proteinExistence type="predicted"/>
<feature type="compositionally biased region" description="Low complexity" evidence="2">
    <location>
        <begin position="967"/>
        <end position="984"/>
    </location>
</feature>
<feature type="compositionally biased region" description="Polar residues" evidence="2">
    <location>
        <begin position="746"/>
        <end position="756"/>
    </location>
</feature>
<feature type="compositionally biased region" description="Polar residues" evidence="2">
    <location>
        <begin position="726"/>
        <end position="735"/>
    </location>
</feature>
<feature type="compositionally biased region" description="Polar residues" evidence="2">
    <location>
        <begin position="1107"/>
        <end position="1117"/>
    </location>
</feature>
<reference evidence="4" key="1">
    <citation type="submission" date="2025-08" db="UniProtKB">
        <authorList>
            <consortium name="RefSeq"/>
        </authorList>
    </citation>
    <scope>IDENTIFICATION</scope>
    <source>
        <strain evidence="4">14028-0561.14</strain>
        <tissue evidence="4">Whole fly</tissue>
    </source>
</reference>
<feature type="compositionally biased region" description="Basic and acidic residues" evidence="2">
    <location>
        <begin position="779"/>
        <end position="788"/>
    </location>
</feature>
<feature type="coiled-coil region" evidence="1">
    <location>
        <begin position="480"/>
        <end position="510"/>
    </location>
</feature>
<gene>
    <name evidence="4" type="primary">CCY</name>
</gene>
<keyword evidence="3" id="KW-1185">Reference proteome</keyword>
<feature type="compositionally biased region" description="Low complexity" evidence="2">
    <location>
        <begin position="861"/>
        <end position="889"/>
    </location>
</feature>
<feature type="compositionally biased region" description="Gly residues" evidence="2">
    <location>
        <begin position="820"/>
        <end position="830"/>
    </location>
</feature>
<feature type="coiled-coil region" evidence="1">
    <location>
        <begin position="536"/>
        <end position="584"/>
    </location>
</feature>
<accession>A0ABM4GNE9</accession>
<dbReference type="Proteomes" id="UP001652661">
    <property type="component" value="Chromosome X"/>
</dbReference>
<protein>
    <submittedName>
        <fullName evidence="4">Uncharacterized protein CCY</fullName>
    </submittedName>
</protein>
<feature type="compositionally biased region" description="Low complexity" evidence="2">
    <location>
        <begin position="937"/>
        <end position="946"/>
    </location>
</feature>